<evidence type="ECO:0000313" key="2">
    <source>
        <dbReference type="Proteomes" id="UP001056120"/>
    </source>
</evidence>
<reference evidence="1 2" key="2">
    <citation type="journal article" date="2022" name="Mol. Ecol. Resour.">
        <title>The genomes of chicory, endive, great burdock and yacon provide insights into Asteraceae paleo-polyploidization history and plant inulin production.</title>
        <authorList>
            <person name="Fan W."/>
            <person name="Wang S."/>
            <person name="Wang H."/>
            <person name="Wang A."/>
            <person name="Jiang F."/>
            <person name="Liu H."/>
            <person name="Zhao H."/>
            <person name="Xu D."/>
            <person name="Zhang Y."/>
        </authorList>
    </citation>
    <scope>NUCLEOTIDE SEQUENCE [LARGE SCALE GENOMIC DNA]</scope>
    <source>
        <strain evidence="2">cv. Yunnan</strain>
        <tissue evidence="1">Leaves</tissue>
    </source>
</reference>
<evidence type="ECO:0000313" key="1">
    <source>
        <dbReference type="EMBL" id="KAI3786675.1"/>
    </source>
</evidence>
<sequence length="249" mass="26732">MNTDRGGQIVEVEGGPGEQNHERNTIQFYNVQEGLGYDRPSKATDWLIKKAKASIDELPAAPIVNLDNGNLNYHRLMQLEGHLDDDVVDNHMGNAQNSSFLPASLALSTSAELLLRTGSQKTKSQALPLQSVEGSSTYFDGSGGFGFNSLATQTTSFVGKPTTSRLLNYISPRGNLQSTITLALPPSCSSLRRPFPSPSLNSAAPSSLPPGFDLGKQGHGSSVAARWLPAVVFSSSSSLWANNYHPRFL</sequence>
<dbReference type="EMBL" id="CM042030">
    <property type="protein sequence ID" value="KAI3786675.1"/>
    <property type="molecule type" value="Genomic_DNA"/>
</dbReference>
<accession>A0ACB9GT57</accession>
<reference evidence="2" key="1">
    <citation type="journal article" date="2022" name="Mol. Ecol. Resour.">
        <title>The genomes of chicory, endive, great burdock and yacon provide insights into Asteraceae palaeo-polyploidization history and plant inulin production.</title>
        <authorList>
            <person name="Fan W."/>
            <person name="Wang S."/>
            <person name="Wang H."/>
            <person name="Wang A."/>
            <person name="Jiang F."/>
            <person name="Liu H."/>
            <person name="Zhao H."/>
            <person name="Xu D."/>
            <person name="Zhang Y."/>
        </authorList>
    </citation>
    <scope>NUCLEOTIDE SEQUENCE [LARGE SCALE GENOMIC DNA]</scope>
    <source>
        <strain evidence="2">cv. Yunnan</strain>
    </source>
</reference>
<organism evidence="1 2">
    <name type="scientific">Smallanthus sonchifolius</name>
    <dbReference type="NCBI Taxonomy" id="185202"/>
    <lineage>
        <taxon>Eukaryota</taxon>
        <taxon>Viridiplantae</taxon>
        <taxon>Streptophyta</taxon>
        <taxon>Embryophyta</taxon>
        <taxon>Tracheophyta</taxon>
        <taxon>Spermatophyta</taxon>
        <taxon>Magnoliopsida</taxon>
        <taxon>eudicotyledons</taxon>
        <taxon>Gunneridae</taxon>
        <taxon>Pentapetalae</taxon>
        <taxon>asterids</taxon>
        <taxon>campanulids</taxon>
        <taxon>Asterales</taxon>
        <taxon>Asteraceae</taxon>
        <taxon>Asteroideae</taxon>
        <taxon>Heliantheae alliance</taxon>
        <taxon>Millerieae</taxon>
        <taxon>Smallanthus</taxon>
    </lineage>
</organism>
<gene>
    <name evidence="1" type="ORF">L1987_40551</name>
</gene>
<comment type="caution">
    <text evidence="1">The sequence shown here is derived from an EMBL/GenBank/DDBJ whole genome shotgun (WGS) entry which is preliminary data.</text>
</comment>
<proteinExistence type="predicted"/>
<keyword evidence="2" id="KW-1185">Reference proteome</keyword>
<name>A0ACB9GT57_9ASTR</name>
<protein>
    <submittedName>
        <fullName evidence="1">Uncharacterized protein</fullName>
    </submittedName>
</protein>
<dbReference type="Proteomes" id="UP001056120">
    <property type="component" value="Linkage Group LG13"/>
</dbReference>